<dbReference type="InterPro" id="IPR029033">
    <property type="entry name" value="His_PPase_superfam"/>
</dbReference>
<comment type="caution">
    <text evidence="1">The sequence shown here is derived from an EMBL/GenBank/DDBJ whole genome shotgun (WGS) entry which is preliminary data.</text>
</comment>
<dbReference type="OrthoDB" id="280692at2"/>
<proteinExistence type="predicted"/>
<sequence>MILTVWRHGEAGSAATDRQRELTDRGCDDIGYGCHQFHEHCAARSLAAPGLILYSEWRRTTETAEIIASAFTHARSERCEALIPGSRLQQVDAALEHCLADSRCPDHILLVSHQPLVSRLVDYYLGDGGQVAPLAPGGLATLQLDAPAFACASLLFSAQPPQYEISR</sequence>
<evidence type="ECO:0008006" key="3">
    <source>
        <dbReference type="Google" id="ProtNLM"/>
    </source>
</evidence>
<dbReference type="Proteomes" id="UP000295554">
    <property type="component" value="Unassembled WGS sequence"/>
</dbReference>
<evidence type="ECO:0000313" key="2">
    <source>
        <dbReference type="Proteomes" id="UP000295554"/>
    </source>
</evidence>
<dbReference type="Gene3D" id="3.40.50.1240">
    <property type="entry name" value="Phosphoglycerate mutase-like"/>
    <property type="match status" value="1"/>
</dbReference>
<name>A0A4R5LSG1_9GAMM</name>
<evidence type="ECO:0000313" key="1">
    <source>
        <dbReference type="EMBL" id="TDG13800.1"/>
    </source>
</evidence>
<organism evidence="1 2">
    <name type="scientific">Seongchinamella unica</name>
    <dbReference type="NCBI Taxonomy" id="2547392"/>
    <lineage>
        <taxon>Bacteria</taxon>
        <taxon>Pseudomonadati</taxon>
        <taxon>Pseudomonadota</taxon>
        <taxon>Gammaproteobacteria</taxon>
        <taxon>Cellvibrionales</taxon>
        <taxon>Halieaceae</taxon>
        <taxon>Seongchinamella</taxon>
    </lineage>
</organism>
<accession>A0A4R5LSG1</accession>
<dbReference type="AlphaFoldDB" id="A0A4R5LSG1"/>
<reference evidence="1 2" key="1">
    <citation type="submission" date="2019-03" db="EMBL/GenBank/DDBJ databases">
        <title>Seongchinamella monodicae gen. nov., sp. nov., a novel member of the Gammaproteobacteria isolated from a tidal mudflat of beach.</title>
        <authorList>
            <person name="Yang H.G."/>
            <person name="Kang J.W."/>
            <person name="Lee S.D."/>
        </authorList>
    </citation>
    <scope>NUCLEOTIDE SEQUENCE [LARGE SCALE GENOMIC DNA]</scope>
    <source>
        <strain evidence="1 2">GH4-78</strain>
    </source>
</reference>
<protein>
    <recommendedName>
        <fullName evidence="3">Phosphohistidine phosphatase</fullName>
    </recommendedName>
</protein>
<dbReference type="CDD" id="cd07040">
    <property type="entry name" value="HP"/>
    <property type="match status" value="1"/>
</dbReference>
<keyword evidence="2" id="KW-1185">Reference proteome</keyword>
<dbReference type="EMBL" id="SMSE01000002">
    <property type="protein sequence ID" value="TDG13800.1"/>
    <property type="molecule type" value="Genomic_DNA"/>
</dbReference>
<dbReference type="RefSeq" id="WP_133212126.1">
    <property type="nucleotide sequence ID" value="NZ_SMSE01000002.1"/>
</dbReference>
<gene>
    <name evidence="1" type="ORF">E2F43_09805</name>
</gene>
<dbReference type="SUPFAM" id="SSF53254">
    <property type="entry name" value="Phosphoglycerate mutase-like"/>
    <property type="match status" value="1"/>
</dbReference>